<feature type="coiled-coil region" evidence="9">
    <location>
        <begin position="185"/>
        <end position="212"/>
    </location>
</feature>
<evidence type="ECO:0000256" key="8">
    <source>
        <dbReference type="ARBA" id="ARBA00023136"/>
    </source>
</evidence>
<evidence type="ECO:0000256" key="11">
    <source>
        <dbReference type="SAM" id="Phobius"/>
    </source>
</evidence>
<dbReference type="EMBL" id="JAJGNA010000026">
    <property type="protein sequence ID" value="MCC4309994.1"/>
    <property type="molecule type" value="Genomic_DNA"/>
</dbReference>
<keyword evidence="3" id="KW-0813">Transport</keyword>
<dbReference type="RefSeq" id="WP_228234670.1">
    <property type="nucleotide sequence ID" value="NZ_JAJGNA010000026.1"/>
</dbReference>
<evidence type="ECO:0000256" key="1">
    <source>
        <dbReference type="ARBA" id="ARBA00004383"/>
    </source>
</evidence>
<evidence type="ECO:0000259" key="13">
    <source>
        <dbReference type="Pfam" id="PF25963"/>
    </source>
</evidence>
<evidence type="ECO:0000256" key="9">
    <source>
        <dbReference type="SAM" id="Coils"/>
    </source>
</evidence>
<dbReference type="GO" id="GO:0005886">
    <property type="term" value="C:plasma membrane"/>
    <property type="evidence" value="ECO:0007669"/>
    <property type="project" value="UniProtKB-SubCell"/>
</dbReference>
<evidence type="ECO:0000313" key="15">
    <source>
        <dbReference type="Proteomes" id="UP001108027"/>
    </source>
</evidence>
<evidence type="ECO:0000256" key="6">
    <source>
        <dbReference type="ARBA" id="ARBA00022692"/>
    </source>
</evidence>
<feature type="transmembrane region" description="Helical" evidence="11">
    <location>
        <begin position="48"/>
        <end position="70"/>
    </location>
</feature>
<feature type="region of interest" description="Disordered" evidence="10">
    <location>
        <begin position="1"/>
        <end position="42"/>
    </location>
</feature>
<protein>
    <submittedName>
        <fullName evidence="14">Efflux RND transporter periplasmic adaptor subunit</fullName>
    </submittedName>
</protein>
<dbReference type="GO" id="GO:1990961">
    <property type="term" value="P:xenobiotic detoxification by transmembrane export across the plasma membrane"/>
    <property type="evidence" value="ECO:0007669"/>
    <property type="project" value="UniProtKB-ARBA"/>
</dbReference>
<dbReference type="GO" id="GO:0046677">
    <property type="term" value="P:response to antibiotic"/>
    <property type="evidence" value="ECO:0007669"/>
    <property type="project" value="UniProtKB-ARBA"/>
</dbReference>
<dbReference type="Gene3D" id="2.40.50.100">
    <property type="match status" value="1"/>
</dbReference>
<evidence type="ECO:0000313" key="14">
    <source>
        <dbReference type="EMBL" id="MCC4309994.1"/>
    </source>
</evidence>
<dbReference type="GO" id="GO:0015721">
    <property type="term" value="P:bile acid and bile salt transport"/>
    <property type="evidence" value="ECO:0007669"/>
    <property type="project" value="UniProtKB-ARBA"/>
</dbReference>
<feature type="coiled-coil region" evidence="9">
    <location>
        <begin position="126"/>
        <end position="153"/>
    </location>
</feature>
<feature type="domain" description="p-hydroxybenzoic acid efflux pump subunit AaeA-like beta-barrel" evidence="13">
    <location>
        <begin position="278"/>
        <end position="366"/>
    </location>
</feature>
<gene>
    <name evidence="14" type="ORF">LL252_15580</name>
</gene>
<name>A0A9Q3UR15_9GAMM</name>
<dbReference type="Proteomes" id="UP001108027">
    <property type="component" value="Unassembled WGS sequence"/>
</dbReference>
<reference evidence="14" key="1">
    <citation type="submission" date="2021-10" db="EMBL/GenBank/DDBJ databases">
        <title>The diversity and Nitrogen Metabolism of Culturable Nitrate-Utilizing Bacteria Within the Oxygen Minimum Zone of the Changjiang (Yangtze River)Estuary.</title>
        <authorList>
            <person name="Zhang D."/>
            <person name="Zheng J."/>
            <person name="Liu S."/>
            <person name="He W."/>
        </authorList>
    </citation>
    <scope>NUCLEOTIDE SEQUENCE</scope>
    <source>
        <strain evidence="14">FXH-223</strain>
    </source>
</reference>
<dbReference type="PANTHER" id="PTHR30386:SF19">
    <property type="entry name" value="MULTIDRUG EXPORT PROTEIN EMRA-RELATED"/>
    <property type="match status" value="1"/>
</dbReference>
<dbReference type="Gene3D" id="2.40.30.170">
    <property type="match status" value="1"/>
</dbReference>
<keyword evidence="6 11" id="KW-0812">Transmembrane</keyword>
<evidence type="ECO:0000256" key="5">
    <source>
        <dbReference type="ARBA" id="ARBA00022519"/>
    </source>
</evidence>
<keyword evidence="5" id="KW-0997">Cell inner membrane</keyword>
<evidence type="ECO:0000256" key="4">
    <source>
        <dbReference type="ARBA" id="ARBA00022475"/>
    </source>
</evidence>
<comment type="similarity">
    <text evidence="2">Belongs to the membrane fusion protein (MFP) (TC 8.A.1) family.</text>
</comment>
<evidence type="ECO:0000256" key="7">
    <source>
        <dbReference type="ARBA" id="ARBA00022989"/>
    </source>
</evidence>
<comment type="caution">
    <text evidence="14">The sequence shown here is derived from an EMBL/GenBank/DDBJ whole genome shotgun (WGS) entry which is preliminary data.</text>
</comment>
<dbReference type="PANTHER" id="PTHR30386">
    <property type="entry name" value="MEMBRANE FUSION SUBUNIT OF EMRAB-TOLC MULTIDRUG EFFLUX PUMP"/>
    <property type="match status" value="1"/>
</dbReference>
<dbReference type="Gene3D" id="1.10.287.470">
    <property type="entry name" value="Helix hairpin bin"/>
    <property type="match status" value="1"/>
</dbReference>
<dbReference type="SUPFAM" id="SSF111369">
    <property type="entry name" value="HlyD-like secretion proteins"/>
    <property type="match status" value="3"/>
</dbReference>
<dbReference type="Pfam" id="PF25885">
    <property type="entry name" value="HH_EMRA"/>
    <property type="match status" value="1"/>
</dbReference>
<keyword evidence="9" id="KW-0175">Coiled coil</keyword>
<evidence type="ECO:0000256" key="2">
    <source>
        <dbReference type="ARBA" id="ARBA00009477"/>
    </source>
</evidence>
<keyword evidence="7 11" id="KW-1133">Transmembrane helix</keyword>
<evidence type="ECO:0000259" key="12">
    <source>
        <dbReference type="Pfam" id="PF25885"/>
    </source>
</evidence>
<dbReference type="Pfam" id="PF25963">
    <property type="entry name" value="Beta-barrel_AAEA"/>
    <property type="match status" value="1"/>
</dbReference>
<evidence type="ECO:0000256" key="10">
    <source>
        <dbReference type="SAM" id="MobiDB-lite"/>
    </source>
</evidence>
<accession>A0A9Q3UR15</accession>
<evidence type="ECO:0000256" key="3">
    <source>
        <dbReference type="ARBA" id="ARBA00022448"/>
    </source>
</evidence>
<sequence>MAEHDTPTDPDRNAPPSSSDDYPADTEGHTEPPANGNSNDNGGKRKRLLLILALVVVIAGAGYLAYWLLWGRFHITTEDAYVGGNVVSVSPQVNGTVVSIHAEDTDRVAAGDLLVTLDDTDARVALEQAKANLAQTVREVRRLFDQADQLEATVTLRKASLEQARRDYQRARELKQVRGISTQDFQHAETELETARASYQEARHQLAASRAAVAGTTLDDHPQVLRAEADLRQAWLRLQRTRILAPTDGYVAQRGVQVGQEVQPGGKLMAVVPLDQVWVDANYKETELTHVRIGQPVELTADLYGDDHVYHGKVAGLAAGTGNAFALLPAQNATGNWIKVVQRVPVRIRLDGDDLRDFPLRVGLSMEVTVETRDRDGRTLAEAPVSGVRFETGVYRRDQSEVEAMIAEIVAANRGGDDHAS</sequence>
<dbReference type="FunFam" id="2.40.30.170:FF:000003">
    <property type="entry name" value="Multidrug resistance protein A"/>
    <property type="match status" value="1"/>
</dbReference>
<organism evidence="14 15">
    <name type="scientific">Alloalcanivorax marinus</name>
    <dbReference type="NCBI Taxonomy" id="1177169"/>
    <lineage>
        <taxon>Bacteria</taxon>
        <taxon>Pseudomonadati</taxon>
        <taxon>Pseudomonadota</taxon>
        <taxon>Gammaproteobacteria</taxon>
        <taxon>Oceanospirillales</taxon>
        <taxon>Alcanivoracaceae</taxon>
        <taxon>Alloalcanivorax</taxon>
    </lineage>
</organism>
<comment type="subcellular location">
    <subcellularLocation>
        <location evidence="1">Cell inner membrane</location>
        <topology evidence="1">Single-pass membrane protein</topology>
        <orientation evidence="1">Periplasmic side</orientation>
    </subcellularLocation>
</comment>
<dbReference type="InterPro" id="IPR050739">
    <property type="entry name" value="MFP"/>
</dbReference>
<dbReference type="InterPro" id="IPR058633">
    <property type="entry name" value="EmrA/FarA_HH"/>
</dbReference>
<keyword evidence="15" id="KW-1185">Reference proteome</keyword>
<keyword evidence="8 11" id="KW-0472">Membrane</keyword>
<dbReference type="AlphaFoldDB" id="A0A9Q3UR15"/>
<keyword evidence="4" id="KW-1003">Cell membrane</keyword>
<dbReference type="InterPro" id="IPR058634">
    <property type="entry name" value="AaeA-lik-b-barrel"/>
</dbReference>
<feature type="domain" description="Multidrug export protein EmrA/FarA alpha-helical hairpin" evidence="12">
    <location>
        <begin position="120"/>
        <end position="241"/>
    </location>
</feature>
<feature type="compositionally biased region" description="Basic and acidic residues" evidence="10">
    <location>
        <begin position="1"/>
        <end position="12"/>
    </location>
</feature>
<proteinExistence type="inferred from homology"/>